<feature type="transmembrane region" description="Helical" evidence="5">
    <location>
        <begin position="123"/>
        <end position="145"/>
    </location>
</feature>
<feature type="domain" description="Yip1" evidence="6">
    <location>
        <begin position="11"/>
        <end position="178"/>
    </location>
</feature>
<feature type="transmembrane region" description="Helical" evidence="5">
    <location>
        <begin position="30"/>
        <end position="51"/>
    </location>
</feature>
<evidence type="ECO:0000256" key="3">
    <source>
        <dbReference type="ARBA" id="ARBA00022989"/>
    </source>
</evidence>
<dbReference type="Pfam" id="PF04893">
    <property type="entry name" value="Yip1"/>
    <property type="match status" value="1"/>
</dbReference>
<sequence length="190" mass="19897">MNLMQYPMMLFSTHGGWDDVQRRHPSQRKLFLMLVLPLSILPPVMILQAASGVGAQVFPGAPYGAWMLGALLFFIAEQISVPLMAGVIRRGCVAKGASGDLAGAYAVAGIAPVPLWLSSLALLAGQIWVVVLLAFAALLASGVLIHHGVERLLGVEEEVNASDVAVQVISLGVLAWGALVLVAAAPLLLS</sequence>
<feature type="transmembrane region" description="Helical" evidence="5">
    <location>
        <begin position="166"/>
        <end position="189"/>
    </location>
</feature>
<feature type="transmembrane region" description="Helical" evidence="5">
    <location>
        <begin position="63"/>
        <end position="85"/>
    </location>
</feature>
<evidence type="ECO:0000313" key="8">
    <source>
        <dbReference type="Proteomes" id="UP000601990"/>
    </source>
</evidence>
<keyword evidence="8" id="KW-1185">Reference proteome</keyword>
<keyword evidence="3 5" id="KW-1133">Transmembrane helix</keyword>
<accession>A0ABX1N0A5</accession>
<comment type="caution">
    <text evidence="7">The sequence shown here is derived from an EMBL/GenBank/DDBJ whole genome shotgun (WGS) entry which is preliminary data.</text>
</comment>
<feature type="transmembrane region" description="Helical" evidence="5">
    <location>
        <begin position="97"/>
        <end position="117"/>
    </location>
</feature>
<dbReference type="Proteomes" id="UP000601990">
    <property type="component" value="Unassembled WGS sequence"/>
</dbReference>
<evidence type="ECO:0000256" key="4">
    <source>
        <dbReference type="ARBA" id="ARBA00023136"/>
    </source>
</evidence>
<evidence type="ECO:0000259" key="6">
    <source>
        <dbReference type="Pfam" id="PF04893"/>
    </source>
</evidence>
<proteinExistence type="predicted"/>
<keyword evidence="4 5" id="KW-0472">Membrane</keyword>
<evidence type="ECO:0000256" key="2">
    <source>
        <dbReference type="ARBA" id="ARBA00022692"/>
    </source>
</evidence>
<evidence type="ECO:0000256" key="5">
    <source>
        <dbReference type="SAM" id="Phobius"/>
    </source>
</evidence>
<organism evidence="7 8">
    <name type="scientific">Aromatoleum buckelii</name>
    <dbReference type="NCBI Taxonomy" id="200254"/>
    <lineage>
        <taxon>Bacteria</taxon>
        <taxon>Pseudomonadati</taxon>
        <taxon>Pseudomonadota</taxon>
        <taxon>Betaproteobacteria</taxon>
        <taxon>Rhodocyclales</taxon>
        <taxon>Rhodocyclaceae</taxon>
        <taxon>Aromatoleum</taxon>
    </lineage>
</organism>
<gene>
    <name evidence="7" type="ORF">GO608_07430</name>
</gene>
<dbReference type="InterPro" id="IPR006977">
    <property type="entry name" value="Yip1_dom"/>
</dbReference>
<comment type="subcellular location">
    <subcellularLocation>
        <location evidence="1">Membrane</location>
        <topology evidence="1">Multi-pass membrane protein</topology>
    </subcellularLocation>
</comment>
<name>A0ABX1N0A5_9RHOO</name>
<dbReference type="RefSeq" id="WP_169198441.1">
    <property type="nucleotide sequence ID" value="NZ_WTVH02000010.1"/>
</dbReference>
<evidence type="ECO:0000313" key="7">
    <source>
        <dbReference type="EMBL" id="NMF93156.1"/>
    </source>
</evidence>
<dbReference type="EMBL" id="WTVH01000011">
    <property type="protein sequence ID" value="NMF93156.1"/>
    <property type="molecule type" value="Genomic_DNA"/>
</dbReference>
<protein>
    <submittedName>
        <fullName evidence="7">DUF1282 domain-containing protein</fullName>
    </submittedName>
</protein>
<reference evidence="7" key="1">
    <citation type="submission" date="2019-12" db="EMBL/GenBank/DDBJ databases">
        <title>Comparative genomics gives insights into the taxonomy of the Azoarcus-Aromatoleum group and reveals separate origins of nif in the plant-associated Azoarcus and non-plant-associated Aromatoleum sub-groups.</title>
        <authorList>
            <person name="Lafos M."/>
            <person name="Maluk M."/>
            <person name="Batista M."/>
            <person name="Junghare M."/>
            <person name="Carmona M."/>
            <person name="Faoro H."/>
            <person name="Cruz L.M."/>
            <person name="Battistoni F."/>
            <person name="De Souza E."/>
            <person name="Pedrosa F."/>
            <person name="Chen W.-M."/>
            <person name="Poole P.S."/>
            <person name="Dixon R.A."/>
            <person name="James E.K."/>
        </authorList>
    </citation>
    <scope>NUCLEOTIDE SEQUENCE</scope>
    <source>
        <strain evidence="7">U120</strain>
    </source>
</reference>
<evidence type="ECO:0000256" key="1">
    <source>
        <dbReference type="ARBA" id="ARBA00004141"/>
    </source>
</evidence>
<keyword evidence="2 5" id="KW-0812">Transmembrane</keyword>